<dbReference type="Gene3D" id="1.25.40.10">
    <property type="entry name" value="Tetratricopeptide repeat domain"/>
    <property type="match status" value="2"/>
</dbReference>
<dbReference type="Proteomes" id="UP001172102">
    <property type="component" value="Unassembled WGS sequence"/>
</dbReference>
<evidence type="ECO:0000313" key="5">
    <source>
        <dbReference type="Proteomes" id="UP001172102"/>
    </source>
</evidence>
<dbReference type="InterPro" id="IPR056681">
    <property type="entry name" value="DUF7779"/>
</dbReference>
<feature type="domain" description="DUF7779" evidence="3">
    <location>
        <begin position="116"/>
        <end position="193"/>
    </location>
</feature>
<dbReference type="Pfam" id="PF13424">
    <property type="entry name" value="TPR_12"/>
    <property type="match status" value="1"/>
</dbReference>
<evidence type="ECO:0000256" key="2">
    <source>
        <dbReference type="ARBA" id="ARBA00022803"/>
    </source>
</evidence>
<dbReference type="PANTHER" id="PTHR45641">
    <property type="entry name" value="TETRATRICOPEPTIDE REPEAT PROTEIN (AFU_ORTHOLOGUE AFUA_6G03870)"/>
    <property type="match status" value="1"/>
</dbReference>
<keyword evidence="1" id="KW-0677">Repeat</keyword>
<comment type="caution">
    <text evidence="4">The sequence shown here is derived from an EMBL/GenBank/DDBJ whole genome shotgun (WGS) entry which is preliminary data.</text>
</comment>
<protein>
    <recommendedName>
        <fullName evidence="3">DUF7779 domain-containing protein</fullName>
    </recommendedName>
</protein>
<sequence>PALSAVTPYSGMAQLLPFNPQEATEMIKKRLEGIPDPISDESAARLADRLGYFPLYMDQVLSFIESPPYALSLDQFYQQCPEVADLDDELQGLDPHGLWDSSGVAVAMEAHLNKILTPQHKVVLKTMAFFDPDDIPERLLFSSSLPSWALSTQLRQQKVLKHLSRYSFIVPSGRGDRAERSFSIHRLIRDAALRLDTSTQTTFDNAVGLLRHAFPLHGLARDHMVEDWVECEAFHLHVLALHQRYLEIRLKEAIVASYEFLELVYSCAWVPVQSSRDAKMSLFLADIYTVQLFYHNETTSEESLTNIALEAHRLREEAVRAGQMDPNHPNRANGFMNVGVALAHEDPLLALELHSKALEIRLGSDKYAAEQVHGVALNYLNMGRCCWILHDNAKAAECLGEALRLMKEREDETGKRFPLTAWALLTLAVVRAEQGDLYQAWELLSESMQLHRDTLGETHMKTLACYYRAAWVWHRMGQLQPAEYVQRVPLQRCAIRIRQSMLTRA</sequence>
<dbReference type="Pfam" id="PF25000">
    <property type="entry name" value="DUF7779"/>
    <property type="match status" value="1"/>
</dbReference>
<dbReference type="EMBL" id="JAUKUA010000001">
    <property type="protein sequence ID" value="KAK0732132.1"/>
    <property type="molecule type" value="Genomic_DNA"/>
</dbReference>
<evidence type="ECO:0000256" key="1">
    <source>
        <dbReference type="ARBA" id="ARBA00022737"/>
    </source>
</evidence>
<reference evidence="4" key="1">
    <citation type="submission" date="2023-06" db="EMBL/GenBank/DDBJ databases">
        <title>Genome-scale phylogeny and comparative genomics of the fungal order Sordariales.</title>
        <authorList>
            <consortium name="Lawrence Berkeley National Laboratory"/>
            <person name="Hensen N."/>
            <person name="Bonometti L."/>
            <person name="Westerberg I."/>
            <person name="Brannstrom I.O."/>
            <person name="Guillou S."/>
            <person name="Cros-Aarteil S."/>
            <person name="Calhoun S."/>
            <person name="Haridas S."/>
            <person name="Kuo A."/>
            <person name="Mondo S."/>
            <person name="Pangilinan J."/>
            <person name="Riley R."/>
            <person name="Labutti K."/>
            <person name="Andreopoulos B."/>
            <person name="Lipzen A."/>
            <person name="Chen C."/>
            <person name="Yanf M."/>
            <person name="Daum C."/>
            <person name="Ng V."/>
            <person name="Clum A."/>
            <person name="Steindorff A."/>
            <person name="Ohm R."/>
            <person name="Martin F."/>
            <person name="Silar P."/>
            <person name="Natvig D."/>
            <person name="Lalanne C."/>
            <person name="Gautier V."/>
            <person name="Ament-Velasquez S.L."/>
            <person name="Kruys A."/>
            <person name="Hutchinson M.I."/>
            <person name="Powell A.J."/>
            <person name="Barry K."/>
            <person name="Miller A.N."/>
            <person name="Grigoriev I.V."/>
            <person name="Debuchy R."/>
            <person name="Gladieux P."/>
            <person name="Thoren M.H."/>
            <person name="Johannesson H."/>
        </authorList>
    </citation>
    <scope>NUCLEOTIDE SEQUENCE</scope>
    <source>
        <strain evidence="4">SMH4607-1</strain>
    </source>
</reference>
<accession>A0AA40BDB5</accession>
<keyword evidence="5" id="KW-1185">Reference proteome</keyword>
<evidence type="ECO:0000313" key="4">
    <source>
        <dbReference type="EMBL" id="KAK0732132.1"/>
    </source>
</evidence>
<gene>
    <name evidence="4" type="ORF">B0H67DRAFT_474708</name>
</gene>
<name>A0AA40BDB5_9PEZI</name>
<feature type="non-terminal residue" evidence="4">
    <location>
        <position position="1"/>
    </location>
</feature>
<evidence type="ECO:0000259" key="3">
    <source>
        <dbReference type="Pfam" id="PF25000"/>
    </source>
</evidence>
<proteinExistence type="predicted"/>
<dbReference type="PANTHER" id="PTHR45641:SF19">
    <property type="entry name" value="NEPHROCYSTIN-3"/>
    <property type="match status" value="1"/>
</dbReference>
<dbReference type="SUPFAM" id="SSF48452">
    <property type="entry name" value="TPR-like"/>
    <property type="match status" value="1"/>
</dbReference>
<organism evidence="4 5">
    <name type="scientific">Lasiosphaeris hirsuta</name>
    <dbReference type="NCBI Taxonomy" id="260670"/>
    <lineage>
        <taxon>Eukaryota</taxon>
        <taxon>Fungi</taxon>
        <taxon>Dikarya</taxon>
        <taxon>Ascomycota</taxon>
        <taxon>Pezizomycotina</taxon>
        <taxon>Sordariomycetes</taxon>
        <taxon>Sordariomycetidae</taxon>
        <taxon>Sordariales</taxon>
        <taxon>Lasiosphaeriaceae</taxon>
        <taxon>Lasiosphaeris</taxon>
    </lineage>
</organism>
<keyword evidence="2" id="KW-0802">TPR repeat</keyword>
<dbReference type="InterPro" id="IPR011990">
    <property type="entry name" value="TPR-like_helical_dom_sf"/>
</dbReference>
<dbReference type="AlphaFoldDB" id="A0AA40BDB5"/>